<evidence type="ECO:0000256" key="3">
    <source>
        <dbReference type="ARBA" id="ARBA00023163"/>
    </source>
</evidence>
<dbReference type="PANTHER" id="PTHR30146">
    <property type="entry name" value="LACI-RELATED TRANSCRIPTIONAL REPRESSOR"/>
    <property type="match status" value="1"/>
</dbReference>
<reference evidence="5 6" key="1">
    <citation type="submission" date="2016-02" db="EMBL/GenBank/DDBJ databases">
        <title>Comparison of Clostridium stercorarium subspecies using comparative genomics and transcriptomics.</title>
        <authorList>
            <person name="Schellenberg J."/>
            <person name="Thallinger G."/>
            <person name="Levin D.B."/>
            <person name="Zhang X."/>
            <person name="Alvare G."/>
            <person name="Fristensky B."/>
            <person name="Sparling R."/>
        </authorList>
    </citation>
    <scope>NUCLEOTIDE SEQUENCE [LARGE SCALE GENOMIC DNA]</scope>
    <source>
        <strain evidence="5 6">DSM 2910</strain>
    </source>
</reference>
<dbReference type="RefSeq" id="WP_015358718.1">
    <property type="nucleotide sequence ID" value="NZ_CP014672.1"/>
</dbReference>
<feature type="domain" description="HTH lacI-type" evidence="4">
    <location>
        <begin position="3"/>
        <end position="57"/>
    </location>
</feature>
<dbReference type="PROSITE" id="PS50932">
    <property type="entry name" value="HTH_LACI_2"/>
    <property type="match status" value="1"/>
</dbReference>
<dbReference type="PANTHER" id="PTHR30146:SF109">
    <property type="entry name" value="HTH-TYPE TRANSCRIPTIONAL REGULATOR GALS"/>
    <property type="match status" value="1"/>
</dbReference>
<dbReference type="InterPro" id="IPR028082">
    <property type="entry name" value="Peripla_BP_I"/>
</dbReference>
<keyword evidence="2" id="KW-0238">DNA-binding</keyword>
<dbReference type="SMART" id="SM00354">
    <property type="entry name" value="HTH_LACI"/>
    <property type="match status" value="1"/>
</dbReference>
<evidence type="ECO:0000313" key="6">
    <source>
        <dbReference type="Proteomes" id="UP000092971"/>
    </source>
</evidence>
<protein>
    <submittedName>
        <fullName evidence="5">LacI family transcriptional regulator</fullName>
    </submittedName>
</protein>
<gene>
    <name evidence="5" type="ORF">CSTERTH_04880</name>
</gene>
<dbReference type="EMBL" id="CP014672">
    <property type="protein sequence ID" value="ANW98424.1"/>
    <property type="molecule type" value="Genomic_DNA"/>
</dbReference>
<accession>A0A1B1YCE0</accession>
<evidence type="ECO:0000256" key="1">
    <source>
        <dbReference type="ARBA" id="ARBA00023015"/>
    </source>
</evidence>
<proteinExistence type="predicted"/>
<evidence type="ECO:0000256" key="2">
    <source>
        <dbReference type="ARBA" id="ARBA00023125"/>
    </source>
</evidence>
<dbReference type="PRINTS" id="PR00036">
    <property type="entry name" value="HTHLACI"/>
</dbReference>
<dbReference type="SUPFAM" id="SSF53822">
    <property type="entry name" value="Periplasmic binding protein-like I"/>
    <property type="match status" value="1"/>
</dbReference>
<dbReference type="PROSITE" id="PS00356">
    <property type="entry name" value="HTH_LACI_1"/>
    <property type="match status" value="1"/>
</dbReference>
<dbReference type="OrthoDB" id="9784962at2"/>
<dbReference type="CDD" id="cd06267">
    <property type="entry name" value="PBP1_LacI_sugar_binding-like"/>
    <property type="match status" value="1"/>
</dbReference>
<dbReference type="InterPro" id="IPR000843">
    <property type="entry name" value="HTH_LacI"/>
</dbReference>
<sequence>MAVTIKDIAKVAGVSYATVSRALNDHPEISDETKKRIKEIAKQMGYTPNAVARGLVKKNTNMIALLIPDITNPFYPEVARGVEDFARENGYCVFLCNTNWDEKNEQKYLNILKERRVDGIIIAPVSVGTYEYISKEKEDIPVVYIGSRTEDDTSSYVVIDDFKAGYIATEYLIKLGHRNIAFIGGHDRSTSHMDRINGYKRALMENGLEADINSIMGYSFKKESGYGTFLEMIKNRKVPSAIVAENDIIALGIMESAERHGYRVPDDISIIGIDDIEFGALPKINLTTVAQPKFEIGQTACSILLDLISGSVDSRRVILEPFLIVRGTCKEV</sequence>
<dbReference type="GO" id="GO:0000976">
    <property type="term" value="F:transcription cis-regulatory region binding"/>
    <property type="evidence" value="ECO:0007669"/>
    <property type="project" value="TreeGrafter"/>
</dbReference>
<dbReference type="Pfam" id="PF00532">
    <property type="entry name" value="Peripla_BP_1"/>
    <property type="match status" value="1"/>
</dbReference>
<keyword evidence="3" id="KW-0804">Transcription</keyword>
<dbReference type="InterPro" id="IPR001761">
    <property type="entry name" value="Peripla_BP/Lac1_sug-bd_dom"/>
</dbReference>
<dbReference type="GO" id="GO:0003700">
    <property type="term" value="F:DNA-binding transcription factor activity"/>
    <property type="evidence" value="ECO:0007669"/>
    <property type="project" value="TreeGrafter"/>
</dbReference>
<dbReference type="Pfam" id="PF00356">
    <property type="entry name" value="LacI"/>
    <property type="match status" value="1"/>
</dbReference>
<organism evidence="5 6">
    <name type="scientific">Thermoclostridium stercorarium subsp. thermolacticum DSM 2910</name>
    <dbReference type="NCBI Taxonomy" id="1121336"/>
    <lineage>
        <taxon>Bacteria</taxon>
        <taxon>Bacillati</taxon>
        <taxon>Bacillota</taxon>
        <taxon>Clostridia</taxon>
        <taxon>Eubacteriales</taxon>
        <taxon>Oscillospiraceae</taxon>
        <taxon>Thermoclostridium</taxon>
    </lineage>
</organism>
<evidence type="ECO:0000259" key="4">
    <source>
        <dbReference type="PROSITE" id="PS50932"/>
    </source>
</evidence>
<evidence type="ECO:0000313" key="5">
    <source>
        <dbReference type="EMBL" id="ANW98424.1"/>
    </source>
</evidence>
<dbReference type="InterPro" id="IPR010982">
    <property type="entry name" value="Lambda_DNA-bd_dom_sf"/>
</dbReference>
<dbReference type="AlphaFoldDB" id="A0A1B1YCE0"/>
<dbReference type="Gene3D" id="1.10.260.40">
    <property type="entry name" value="lambda repressor-like DNA-binding domains"/>
    <property type="match status" value="1"/>
</dbReference>
<dbReference type="CDD" id="cd01392">
    <property type="entry name" value="HTH_LacI"/>
    <property type="match status" value="1"/>
</dbReference>
<keyword evidence="1" id="KW-0805">Transcription regulation</keyword>
<dbReference type="Proteomes" id="UP000092971">
    <property type="component" value="Chromosome"/>
</dbReference>
<name>A0A1B1YCE0_THEST</name>
<dbReference type="Gene3D" id="3.40.50.2300">
    <property type="match status" value="2"/>
</dbReference>
<dbReference type="SUPFAM" id="SSF47413">
    <property type="entry name" value="lambda repressor-like DNA-binding domains"/>
    <property type="match status" value="1"/>
</dbReference>